<dbReference type="EMBL" id="ATBP01001376">
    <property type="protein sequence ID" value="ETR67451.1"/>
    <property type="molecule type" value="Genomic_DNA"/>
</dbReference>
<protein>
    <submittedName>
        <fullName evidence="1">Uncharacterized protein</fullName>
    </submittedName>
</protein>
<name>A0A1V1NY22_9BACT</name>
<accession>A0A1V1NY22</accession>
<reference evidence="2" key="1">
    <citation type="submission" date="2012-11" db="EMBL/GenBank/DDBJ databases">
        <authorList>
            <person name="Lucero-Rivera Y.E."/>
            <person name="Tovar-Ramirez D."/>
        </authorList>
    </citation>
    <scope>NUCLEOTIDE SEQUENCE [LARGE SCALE GENOMIC DNA]</scope>
    <source>
        <strain evidence="2">Araruama</strain>
    </source>
</reference>
<evidence type="ECO:0000313" key="1">
    <source>
        <dbReference type="EMBL" id="ETR67451.1"/>
    </source>
</evidence>
<comment type="caution">
    <text evidence="1">The sequence shown here is derived from an EMBL/GenBank/DDBJ whole genome shotgun (WGS) entry which is preliminary data.</text>
</comment>
<evidence type="ECO:0000313" key="2">
    <source>
        <dbReference type="Proteomes" id="UP000189670"/>
    </source>
</evidence>
<proteinExistence type="predicted"/>
<organism evidence="1 2">
    <name type="scientific">Candidatus Magnetoglobus multicellularis str. Araruama</name>
    <dbReference type="NCBI Taxonomy" id="890399"/>
    <lineage>
        <taxon>Bacteria</taxon>
        <taxon>Pseudomonadati</taxon>
        <taxon>Thermodesulfobacteriota</taxon>
        <taxon>Desulfobacteria</taxon>
        <taxon>Desulfobacterales</taxon>
        <taxon>Desulfobacteraceae</taxon>
        <taxon>Candidatus Magnetoglobus</taxon>
    </lineage>
</organism>
<dbReference type="Proteomes" id="UP000189670">
    <property type="component" value="Unassembled WGS sequence"/>
</dbReference>
<gene>
    <name evidence="1" type="ORF">OMM_11586</name>
</gene>
<sequence>MYTSQFPLFDLFPIISLNDLSNAPHNILFKLFASKKKASIKATQKVKSDLYDQLPEPLKTFLTDYINRYIIMGRDDMDYLNMTTEERNQFRLEWIAKHKPPDILDYFSPPEVFGELFN</sequence>
<dbReference type="AlphaFoldDB" id="A0A1V1NY22"/>